<dbReference type="AlphaFoldDB" id="Q22V18"/>
<feature type="compositionally biased region" description="Basic and acidic residues" evidence="1">
    <location>
        <begin position="169"/>
        <end position="188"/>
    </location>
</feature>
<dbReference type="HOGENOM" id="CLU_1312397_0_0_1"/>
<feature type="region of interest" description="Disordered" evidence="1">
    <location>
        <begin position="153"/>
        <end position="194"/>
    </location>
</feature>
<sequence length="210" mass="24726">MNITLQVKNSFTKLNCPKQQHVQRDLSPNYENQKNIKKPYYQNDDANKMYLLHNVKNLANAKFLRQLIQNNDFYDCSNQLQECMIQTKLNSLQQIKTPVIKTPLQKPINYLTKKTVNLNFKNDLQNAQKSLDIQRKSIQLPKIATKTIIPPPPVVLKKPKKNKKKGTKKQLEQEHLKTDSIQDIQKENEETEEDKIEQIELNYLIRQEDL</sequence>
<accession>Q22V18</accession>
<reference evidence="3" key="1">
    <citation type="journal article" date="2006" name="PLoS Biol.">
        <title>Macronuclear genome sequence of the ciliate Tetrahymena thermophila, a model eukaryote.</title>
        <authorList>
            <person name="Eisen J.A."/>
            <person name="Coyne R.S."/>
            <person name="Wu M."/>
            <person name="Wu D."/>
            <person name="Thiagarajan M."/>
            <person name="Wortman J.R."/>
            <person name="Badger J.H."/>
            <person name="Ren Q."/>
            <person name="Amedeo P."/>
            <person name="Jones K.M."/>
            <person name="Tallon L.J."/>
            <person name="Delcher A.L."/>
            <person name="Salzberg S.L."/>
            <person name="Silva J.C."/>
            <person name="Haas B.J."/>
            <person name="Majoros W.H."/>
            <person name="Farzad M."/>
            <person name="Carlton J.M."/>
            <person name="Smith R.K. Jr."/>
            <person name="Garg J."/>
            <person name="Pearlman R.E."/>
            <person name="Karrer K.M."/>
            <person name="Sun L."/>
            <person name="Manning G."/>
            <person name="Elde N.C."/>
            <person name="Turkewitz A.P."/>
            <person name="Asai D.J."/>
            <person name="Wilkes D.E."/>
            <person name="Wang Y."/>
            <person name="Cai H."/>
            <person name="Collins K."/>
            <person name="Stewart B.A."/>
            <person name="Lee S.R."/>
            <person name="Wilamowska K."/>
            <person name="Weinberg Z."/>
            <person name="Ruzzo W.L."/>
            <person name="Wloga D."/>
            <person name="Gaertig J."/>
            <person name="Frankel J."/>
            <person name="Tsao C.-C."/>
            <person name="Gorovsky M.A."/>
            <person name="Keeling P.J."/>
            <person name="Waller R.F."/>
            <person name="Patron N.J."/>
            <person name="Cherry J.M."/>
            <person name="Stover N.A."/>
            <person name="Krieger C.J."/>
            <person name="del Toro C."/>
            <person name="Ryder H.F."/>
            <person name="Williamson S.C."/>
            <person name="Barbeau R.A."/>
            <person name="Hamilton E.P."/>
            <person name="Orias E."/>
        </authorList>
    </citation>
    <scope>NUCLEOTIDE SEQUENCE [LARGE SCALE GENOMIC DNA]</scope>
    <source>
        <strain evidence="3">SB210</strain>
    </source>
</reference>
<feature type="compositionally biased region" description="Basic residues" evidence="1">
    <location>
        <begin position="157"/>
        <end position="168"/>
    </location>
</feature>
<dbReference type="KEGG" id="tet:TTHERM_00576810"/>
<name>Q22V18_TETTS</name>
<evidence type="ECO:0000313" key="3">
    <source>
        <dbReference type="Proteomes" id="UP000009168"/>
    </source>
</evidence>
<organism evidence="2 3">
    <name type="scientific">Tetrahymena thermophila (strain SB210)</name>
    <dbReference type="NCBI Taxonomy" id="312017"/>
    <lineage>
        <taxon>Eukaryota</taxon>
        <taxon>Sar</taxon>
        <taxon>Alveolata</taxon>
        <taxon>Ciliophora</taxon>
        <taxon>Intramacronucleata</taxon>
        <taxon>Oligohymenophorea</taxon>
        <taxon>Hymenostomatida</taxon>
        <taxon>Tetrahymenina</taxon>
        <taxon>Tetrahymenidae</taxon>
        <taxon>Tetrahymena</taxon>
    </lineage>
</organism>
<gene>
    <name evidence="2" type="ORF">TTHERM_00576810</name>
</gene>
<dbReference type="InParanoid" id="Q22V18"/>
<dbReference type="EMBL" id="GG662798">
    <property type="protein sequence ID" value="EAR89130.3"/>
    <property type="molecule type" value="Genomic_DNA"/>
</dbReference>
<protein>
    <submittedName>
        <fullName evidence="2">Uncharacterized protein</fullName>
    </submittedName>
</protein>
<evidence type="ECO:0000313" key="2">
    <source>
        <dbReference type="EMBL" id="EAR89130.3"/>
    </source>
</evidence>
<dbReference type="RefSeq" id="XP_001009375.3">
    <property type="nucleotide sequence ID" value="XM_001009375.3"/>
</dbReference>
<dbReference type="Proteomes" id="UP000009168">
    <property type="component" value="Unassembled WGS sequence"/>
</dbReference>
<dbReference type="GeneID" id="7834680"/>
<evidence type="ECO:0000256" key="1">
    <source>
        <dbReference type="SAM" id="MobiDB-lite"/>
    </source>
</evidence>
<proteinExistence type="predicted"/>
<keyword evidence="3" id="KW-1185">Reference proteome</keyword>